<proteinExistence type="predicted"/>
<reference evidence="1" key="1">
    <citation type="submission" date="2022-07" db="EMBL/GenBank/DDBJ databases">
        <title>FELIX.</title>
        <authorList>
            <person name="Wan K.H."/>
            <person name="Park S."/>
            <person name="Lawrence Q."/>
            <person name="Eichenberger J.P."/>
            <person name="Booth B.W."/>
            <person name="Piaggio A.J."/>
            <person name="Chandler J.C."/>
            <person name="Franklin A.B."/>
            <person name="Celniker S.E."/>
        </authorList>
    </citation>
    <scope>NUCLEOTIDE SEQUENCE</scope>
    <source>
        <strain evidence="1">QA-1986 374</strain>
    </source>
</reference>
<evidence type="ECO:0000313" key="2">
    <source>
        <dbReference type="Proteomes" id="UP001059773"/>
    </source>
</evidence>
<gene>
    <name evidence="1" type="ORF">NP439_24045</name>
</gene>
<evidence type="ECO:0000313" key="1">
    <source>
        <dbReference type="EMBL" id="UUI03063.1"/>
    </source>
</evidence>
<protein>
    <submittedName>
        <fullName evidence="1">Uncharacterized protein</fullName>
    </submittedName>
</protein>
<organism evidence="1 2">
    <name type="scientific">Oceanobacillus jeddahense</name>
    <dbReference type="NCBI Taxonomy" id="1462527"/>
    <lineage>
        <taxon>Bacteria</taxon>
        <taxon>Bacillati</taxon>
        <taxon>Bacillota</taxon>
        <taxon>Bacilli</taxon>
        <taxon>Bacillales</taxon>
        <taxon>Bacillaceae</taxon>
        <taxon>Oceanobacillus</taxon>
    </lineage>
</organism>
<dbReference type="RefSeq" id="WP_256708246.1">
    <property type="nucleotide sequence ID" value="NZ_CP101914.1"/>
</dbReference>
<dbReference type="EMBL" id="CP101914">
    <property type="protein sequence ID" value="UUI03063.1"/>
    <property type="molecule type" value="Genomic_DNA"/>
</dbReference>
<name>A0ABY5JRY4_9BACI</name>
<keyword evidence="2" id="KW-1185">Reference proteome</keyword>
<accession>A0ABY5JRY4</accession>
<dbReference type="Proteomes" id="UP001059773">
    <property type="component" value="Chromosome"/>
</dbReference>
<sequence>MHKVKLIYSDPNNRVNKLISHNKEFKGKEWKVRFTIDCAPTEEEYRELVLEVPKPYFPYAVSIKNKGLILLRTTELL</sequence>